<keyword evidence="2" id="KW-0677">Repeat</keyword>
<dbReference type="InterPro" id="IPR009057">
    <property type="entry name" value="Homeodomain-like_sf"/>
</dbReference>
<dbReference type="AlphaFoldDB" id="A0A2R6Q2F6"/>
<gene>
    <name evidence="10" type="ORF">CEY00_Acc24390</name>
</gene>
<sequence length="295" mass="33916">MDETGGGSSDDARTCPRGHWRPAEDEKLRRLVEQYGPQNWNSIAEKLQGRSGKSCRLRWFNQLDPRINRRPFSEEEEERLFAAHRIHGNKWALISRLFPGRTDNAVKNHWHVIMARKQREQSKICGKRNYQEAISFGPKISKTQENYSLKSQFESGRLFGFQAPIQDRIYTLSPSSPSPSWNFTRPISSATKNSSSVDLFGKEERDCFNSSSNSLDRPFSRYYLNSSFECSKLGDDNATHGLIKRDLVRFGGNSHPFEVMRESVRENMDEQNGDHEAMKKKNIPFIDFLGVGISS</sequence>
<dbReference type="OrthoDB" id="2143914at2759"/>
<feature type="domain" description="Myb-like" evidence="8">
    <location>
        <begin position="17"/>
        <end position="63"/>
    </location>
</feature>
<dbReference type="PANTHER" id="PTHR45614">
    <property type="entry name" value="MYB PROTEIN-RELATED"/>
    <property type="match status" value="1"/>
</dbReference>
<dbReference type="OMA" id="FMASNNT"/>
<dbReference type="FunFam" id="1.10.10.60:FF:000060">
    <property type="entry name" value="MYB transcription factor"/>
    <property type="match status" value="1"/>
</dbReference>
<dbReference type="Pfam" id="PF13921">
    <property type="entry name" value="Myb_DNA-bind_6"/>
    <property type="match status" value="1"/>
</dbReference>
<keyword evidence="5" id="KW-0804">Transcription</keyword>
<proteinExistence type="predicted"/>
<dbReference type="SUPFAM" id="SSF46689">
    <property type="entry name" value="Homeodomain-like"/>
    <property type="match status" value="1"/>
</dbReference>
<dbReference type="InterPro" id="IPR001005">
    <property type="entry name" value="SANT/Myb"/>
</dbReference>
<comment type="subcellular location">
    <subcellularLocation>
        <location evidence="1">Nucleus</location>
    </subcellularLocation>
</comment>
<evidence type="ECO:0000256" key="4">
    <source>
        <dbReference type="ARBA" id="ARBA00023125"/>
    </source>
</evidence>
<evidence type="ECO:0000256" key="2">
    <source>
        <dbReference type="ARBA" id="ARBA00022737"/>
    </source>
</evidence>
<dbReference type="InterPro" id="IPR017930">
    <property type="entry name" value="Myb_dom"/>
</dbReference>
<organism evidence="10 11">
    <name type="scientific">Actinidia chinensis var. chinensis</name>
    <name type="common">Chinese soft-hair kiwi</name>
    <dbReference type="NCBI Taxonomy" id="1590841"/>
    <lineage>
        <taxon>Eukaryota</taxon>
        <taxon>Viridiplantae</taxon>
        <taxon>Streptophyta</taxon>
        <taxon>Embryophyta</taxon>
        <taxon>Tracheophyta</taxon>
        <taxon>Spermatophyta</taxon>
        <taxon>Magnoliopsida</taxon>
        <taxon>eudicotyledons</taxon>
        <taxon>Gunneridae</taxon>
        <taxon>Pentapetalae</taxon>
        <taxon>asterids</taxon>
        <taxon>Ericales</taxon>
        <taxon>Actinidiaceae</taxon>
        <taxon>Actinidia</taxon>
    </lineage>
</organism>
<feature type="domain" description="Myb-like" evidence="8">
    <location>
        <begin position="64"/>
        <end position="114"/>
    </location>
</feature>
<dbReference type="InterPro" id="IPR050560">
    <property type="entry name" value="MYB_TF"/>
</dbReference>
<feature type="domain" description="HTH myb-type" evidence="9">
    <location>
        <begin position="12"/>
        <end position="63"/>
    </location>
</feature>
<feature type="domain" description="HTH myb-type" evidence="9">
    <location>
        <begin position="64"/>
        <end position="118"/>
    </location>
</feature>
<evidence type="ECO:0000259" key="9">
    <source>
        <dbReference type="PROSITE" id="PS51294"/>
    </source>
</evidence>
<dbReference type="Proteomes" id="UP000241394">
    <property type="component" value="Chromosome LG21"/>
</dbReference>
<feature type="region of interest" description="Disordered" evidence="7">
    <location>
        <begin position="1"/>
        <end position="23"/>
    </location>
</feature>
<name>A0A2R6Q2F6_ACTCC</name>
<keyword evidence="11" id="KW-1185">Reference proteome</keyword>
<keyword evidence="6" id="KW-0539">Nucleus</keyword>
<dbReference type="PROSITE" id="PS50090">
    <property type="entry name" value="MYB_LIKE"/>
    <property type="match status" value="2"/>
</dbReference>
<reference evidence="11" key="2">
    <citation type="journal article" date="2018" name="BMC Genomics">
        <title>A manually annotated Actinidia chinensis var. chinensis (kiwifruit) genome highlights the challenges associated with draft genomes and gene prediction in plants.</title>
        <authorList>
            <person name="Pilkington S.M."/>
            <person name="Crowhurst R."/>
            <person name="Hilario E."/>
            <person name="Nardozza S."/>
            <person name="Fraser L."/>
            <person name="Peng Y."/>
            <person name="Gunaseelan K."/>
            <person name="Simpson R."/>
            <person name="Tahir J."/>
            <person name="Deroles S.C."/>
            <person name="Templeton K."/>
            <person name="Luo Z."/>
            <person name="Davy M."/>
            <person name="Cheng C."/>
            <person name="McNeilage M."/>
            <person name="Scaglione D."/>
            <person name="Liu Y."/>
            <person name="Zhang Q."/>
            <person name="Datson P."/>
            <person name="De Silva N."/>
            <person name="Gardiner S.E."/>
            <person name="Bassett H."/>
            <person name="Chagne D."/>
            <person name="McCallum J."/>
            <person name="Dzierzon H."/>
            <person name="Deng C."/>
            <person name="Wang Y.Y."/>
            <person name="Barron L."/>
            <person name="Manako K."/>
            <person name="Bowen J."/>
            <person name="Foster T.M."/>
            <person name="Erridge Z.A."/>
            <person name="Tiffin H."/>
            <person name="Waite C.N."/>
            <person name="Davies K.M."/>
            <person name="Grierson E.P."/>
            <person name="Laing W.A."/>
            <person name="Kirk R."/>
            <person name="Chen X."/>
            <person name="Wood M."/>
            <person name="Montefiori M."/>
            <person name="Brummell D.A."/>
            <person name="Schwinn K.E."/>
            <person name="Catanach A."/>
            <person name="Fullerton C."/>
            <person name="Li D."/>
            <person name="Meiyalaghan S."/>
            <person name="Nieuwenhuizen N."/>
            <person name="Read N."/>
            <person name="Prakash R."/>
            <person name="Hunter D."/>
            <person name="Zhang H."/>
            <person name="McKenzie M."/>
            <person name="Knabel M."/>
            <person name="Harris A."/>
            <person name="Allan A.C."/>
            <person name="Gleave A."/>
            <person name="Chen A."/>
            <person name="Janssen B.J."/>
            <person name="Plunkett B."/>
            <person name="Ampomah-Dwamena C."/>
            <person name="Voogd C."/>
            <person name="Leif D."/>
            <person name="Lafferty D."/>
            <person name="Souleyre E.J.F."/>
            <person name="Varkonyi-Gasic E."/>
            <person name="Gambi F."/>
            <person name="Hanley J."/>
            <person name="Yao J.L."/>
            <person name="Cheung J."/>
            <person name="David K.M."/>
            <person name="Warren B."/>
            <person name="Marsh K."/>
            <person name="Snowden K.C."/>
            <person name="Lin-Wang K."/>
            <person name="Brian L."/>
            <person name="Martinez-Sanchez M."/>
            <person name="Wang M."/>
            <person name="Ileperuma N."/>
            <person name="Macnee N."/>
            <person name="Campin R."/>
            <person name="McAtee P."/>
            <person name="Drummond R.S.M."/>
            <person name="Espley R.V."/>
            <person name="Ireland H.S."/>
            <person name="Wu R."/>
            <person name="Atkinson R.G."/>
            <person name="Karunairetnam S."/>
            <person name="Bulley S."/>
            <person name="Chunkath S."/>
            <person name="Hanley Z."/>
            <person name="Storey R."/>
            <person name="Thrimawithana A.H."/>
            <person name="Thomson S."/>
            <person name="David C."/>
            <person name="Testolin R."/>
            <person name="Huang H."/>
            <person name="Hellens R.P."/>
            <person name="Schaffer R.J."/>
        </authorList>
    </citation>
    <scope>NUCLEOTIDE SEQUENCE [LARGE SCALE GENOMIC DNA]</scope>
    <source>
        <strain evidence="11">cv. Red5</strain>
    </source>
</reference>
<keyword evidence="4" id="KW-0238">DNA-binding</keyword>
<dbReference type="GO" id="GO:0000981">
    <property type="term" value="F:DNA-binding transcription factor activity, RNA polymerase II-specific"/>
    <property type="evidence" value="ECO:0007669"/>
    <property type="project" value="TreeGrafter"/>
</dbReference>
<evidence type="ECO:0000313" key="11">
    <source>
        <dbReference type="Proteomes" id="UP000241394"/>
    </source>
</evidence>
<dbReference type="SMART" id="SM00717">
    <property type="entry name" value="SANT"/>
    <property type="match status" value="2"/>
</dbReference>
<reference evidence="10 11" key="1">
    <citation type="submission" date="2017-07" db="EMBL/GenBank/DDBJ databases">
        <title>An improved, manually edited Actinidia chinensis var. chinensis (kiwifruit) genome highlights the challenges associated with draft genomes and gene prediction in plants.</title>
        <authorList>
            <person name="Pilkington S."/>
            <person name="Crowhurst R."/>
            <person name="Hilario E."/>
            <person name="Nardozza S."/>
            <person name="Fraser L."/>
            <person name="Peng Y."/>
            <person name="Gunaseelan K."/>
            <person name="Simpson R."/>
            <person name="Tahir J."/>
            <person name="Deroles S."/>
            <person name="Templeton K."/>
            <person name="Luo Z."/>
            <person name="Davy M."/>
            <person name="Cheng C."/>
            <person name="Mcneilage M."/>
            <person name="Scaglione D."/>
            <person name="Liu Y."/>
            <person name="Zhang Q."/>
            <person name="Datson P."/>
            <person name="De Silva N."/>
            <person name="Gardiner S."/>
            <person name="Bassett H."/>
            <person name="Chagne D."/>
            <person name="Mccallum J."/>
            <person name="Dzierzon H."/>
            <person name="Deng C."/>
            <person name="Wang Y.-Y."/>
            <person name="Barron N."/>
            <person name="Manako K."/>
            <person name="Bowen J."/>
            <person name="Foster T."/>
            <person name="Erridge Z."/>
            <person name="Tiffin H."/>
            <person name="Waite C."/>
            <person name="Davies K."/>
            <person name="Grierson E."/>
            <person name="Laing W."/>
            <person name="Kirk R."/>
            <person name="Chen X."/>
            <person name="Wood M."/>
            <person name="Montefiori M."/>
            <person name="Brummell D."/>
            <person name="Schwinn K."/>
            <person name="Catanach A."/>
            <person name="Fullerton C."/>
            <person name="Li D."/>
            <person name="Meiyalaghan S."/>
            <person name="Nieuwenhuizen N."/>
            <person name="Read N."/>
            <person name="Prakash R."/>
            <person name="Hunter D."/>
            <person name="Zhang H."/>
            <person name="Mckenzie M."/>
            <person name="Knabel M."/>
            <person name="Harris A."/>
            <person name="Allan A."/>
            <person name="Chen A."/>
            <person name="Janssen B."/>
            <person name="Plunkett B."/>
            <person name="Dwamena C."/>
            <person name="Voogd C."/>
            <person name="Leif D."/>
            <person name="Lafferty D."/>
            <person name="Souleyre E."/>
            <person name="Varkonyi-Gasic E."/>
            <person name="Gambi F."/>
            <person name="Hanley J."/>
            <person name="Yao J.-L."/>
            <person name="Cheung J."/>
            <person name="David K."/>
            <person name="Warren B."/>
            <person name="Marsh K."/>
            <person name="Snowden K."/>
            <person name="Lin-Wang K."/>
            <person name="Brian L."/>
            <person name="Martinez-Sanchez M."/>
            <person name="Wang M."/>
            <person name="Ileperuma N."/>
            <person name="Macnee N."/>
            <person name="Campin R."/>
            <person name="Mcatee P."/>
            <person name="Drummond R."/>
            <person name="Espley R."/>
            <person name="Ireland H."/>
            <person name="Wu R."/>
            <person name="Atkinson R."/>
            <person name="Karunairetnam S."/>
            <person name="Bulley S."/>
            <person name="Chunkath S."/>
            <person name="Hanley Z."/>
            <person name="Storey R."/>
            <person name="Thrimawithana A."/>
            <person name="Thomson S."/>
            <person name="David C."/>
            <person name="Testolin R."/>
        </authorList>
    </citation>
    <scope>NUCLEOTIDE SEQUENCE [LARGE SCALE GENOMIC DNA]</scope>
    <source>
        <strain evidence="11">cv. Red5</strain>
        <tissue evidence="10">Young leaf</tissue>
    </source>
</reference>
<dbReference type="STRING" id="1590841.A0A2R6Q2F6"/>
<evidence type="ECO:0000256" key="5">
    <source>
        <dbReference type="ARBA" id="ARBA00023163"/>
    </source>
</evidence>
<dbReference type="Gramene" id="PSS00421">
    <property type="protein sequence ID" value="PSS00421"/>
    <property type="gene ID" value="CEY00_Acc24390"/>
</dbReference>
<dbReference type="InParanoid" id="A0A2R6Q2F6"/>
<dbReference type="PROSITE" id="PS51294">
    <property type="entry name" value="HTH_MYB"/>
    <property type="match status" value="2"/>
</dbReference>
<evidence type="ECO:0000256" key="7">
    <source>
        <dbReference type="SAM" id="MobiDB-lite"/>
    </source>
</evidence>
<protein>
    <submittedName>
        <fullName evidence="10">Transcription factor like</fullName>
    </submittedName>
</protein>
<keyword evidence="3" id="KW-0805">Transcription regulation</keyword>
<evidence type="ECO:0000256" key="3">
    <source>
        <dbReference type="ARBA" id="ARBA00023015"/>
    </source>
</evidence>
<dbReference type="EMBL" id="NKQK01000021">
    <property type="protein sequence ID" value="PSS00421.1"/>
    <property type="molecule type" value="Genomic_DNA"/>
</dbReference>
<accession>A0A2R6Q2F6</accession>
<dbReference type="Gene3D" id="1.10.10.60">
    <property type="entry name" value="Homeodomain-like"/>
    <property type="match status" value="2"/>
</dbReference>
<evidence type="ECO:0000256" key="6">
    <source>
        <dbReference type="ARBA" id="ARBA00023242"/>
    </source>
</evidence>
<dbReference type="GO" id="GO:0005634">
    <property type="term" value="C:nucleus"/>
    <property type="evidence" value="ECO:0007669"/>
    <property type="project" value="UniProtKB-SubCell"/>
</dbReference>
<dbReference type="PANTHER" id="PTHR45614:SF221">
    <property type="entry name" value="MYB DOMAIN PROTEIN 110"/>
    <property type="match status" value="1"/>
</dbReference>
<evidence type="ECO:0000313" key="10">
    <source>
        <dbReference type="EMBL" id="PSS00421.1"/>
    </source>
</evidence>
<dbReference type="GO" id="GO:0000978">
    <property type="term" value="F:RNA polymerase II cis-regulatory region sequence-specific DNA binding"/>
    <property type="evidence" value="ECO:0007669"/>
    <property type="project" value="TreeGrafter"/>
</dbReference>
<evidence type="ECO:0000256" key="1">
    <source>
        <dbReference type="ARBA" id="ARBA00004123"/>
    </source>
</evidence>
<comment type="caution">
    <text evidence="10">The sequence shown here is derived from an EMBL/GenBank/DDBJ whole genome shotgun (WGS) entry which is preliminary data.</text>
</comment>
<evidence type="ECO:0000259" key="8">
    <source>
        <dbReference type="PROSITE" id="PS50090"/>
    </source>
</evidence>
<dbReference type="CDD" id="cd00167">
    <property type="entry name" value="SANT"/>
    <property type="match status" value="2"/>
</dbReference>